<keyword evidence="4 10" id="KW-0812">Transmembrane</keyword>
<reference evidence="11 12" key="1">
    <citation type="journal article" date="2023" name="Commun. Biol.">
        <title>Genome analysis of Parmales, the sister group of diatoms, reveals the evolutionary specialization of diatoms from phago-mixotrophs to photoautotrophs.</title>
        <authorList>
            <person name="Ban H."/>
            <person name="Sato S."/>
            <person name="Yoshikawa S."/>
            <person name="Yamada K."/>
            <person name="Nakamura Y."/>
            <person name="Ichinomiya M."/>
            <person name="Sato N."/>
            <person name="Blanc-Mathieu R."/>
            <person name="Endo H."/>
            <person name="Kuwata A."/>
            <person name="Ogata H."/>
        </authorList>
    </citation>
    <scope>NUCLEOTIDE SEQUENCE [LARGE SCALE GENOMIC DNA]</scope>
</reference>
<evidence type="ECO:0000256" key="7">
    <source>
        <dbReference type="ARBA" id="ARBA00035120"/>
    </source>
</evidence>
<organism evidence="11 12">
    <name type="scientific">Tetraparma gracilis</name>
    <dbReference type="NCBI Taxonomy" id="2962635"/>
    <lineage>
        <taxon>Eukaryota</taxon>
        <taxon>Sar</taxon>
        <taxon>Stramenopiles</taxon>
        <taxon>Ochrophyta</taxon>
        <taxon>Bolidophyceae</taxon>
        <taxon>Parmales</taxon>
        <taxon>Triparmaceae</taxon>
        <taxon>Tetraparma</taxon>
    </lineage>
</organism>
<feature type="compositionally biased region" description="Basic and acidic residues" evidence="9">
    <location>
        <begin position="110"/>
        <end position="119"/>
    </location>
</feature>
<keyword evidence="3" id="KW-1003">Cell membrane</keyword>
<comment type="caution">
    <text evidence="11">The sequence shown here is derived from an EMBL/GenBank/DDBJ whole genome shotgun (WGS) entry which is preliminary data.</text>
</comment>
<protein>
    <submittedName>
        <fullName evidence="11">Uncharacterized protein</fullName>
    </submittedName>
</protein>
<accession>A0ABQ6N8D5</accession>
<feature type="region of interest" description="Disordered" evidence="9">
    <location>
        <begin position="110"/>
        <end position="140"/>
    </location>
</feature>
<evidence type="ECO:0000256" key="9">
    <source>
        <dbReference type="SAM" id="MobiDB-lite"/>
    </source>
</evidence>
<dbReference type="EMBL" id="BRYB01006493">
    <property type="protein sequence ID" value="GMI50153.1"/>
    <property type="molecule type" value="Genomic_DNA"/>
</dbReference>
<evidence type="ECO:0000256" key="10">
    <source>
        <dbReference type="SAM" id="Phobius"/>
    </source>
</evidence>
<evidence type="ECO:0000313" key="12">
    <source>
        <dbReference type="Proteomes" id="UP001165060"/>
    </source>
</evidence>
<evidence type="ECO:0000256" key="3">
    <source>
        <dbReference type="ARBA" id="ARBA00022475"/>
    </source>
</evidence>
<keyword evidence="5 10" id="KW-1133">Transmembrane helix</keyword>
<proteinExistence type="inferred from homology"/>
<gene>
    <name evidence="11" type="ORF">TeGR_g8488</name>
</gene>
<keyword evidence="12" id="KW-1185">Reference proteome</keyword>
<feature type="transmembrane region" description="Helical" evidence="10">
    <location>
        <begin position="289"/>
        <end position="309"/>
    </location>
</feature>
<comment type="similarity">
    <text evidence="7">Belongs to the fluoride channel Fluc/FEX (TC 1.A.43) family.</text>
</comment>
<evidence type="ECO:0000256" key="4">
    <source>
        <dbReference type="ARBA" id="ARBA00022692"/>
    </source>
</evidence>
<dbReference type="PANTHER" id="PTHR28259:SF1">
    <property type="entry name" value="FLUORIDE EXPORT PROTEIN 1-RELATED"/>
    <property type="match status" value="1"/>
</dbReference>
<dbReference type="InterPro" id="IPR003691">
    <property type="entry name" value="FluC"/>
</dbReference>
<dbReference type="Proteomes" id="UP001165060">
    <property type="component" value="Unassembled WGS sequence"/>
</dbReference>
<name>A0ABQ6N8D5_9STRA</name>
<evidence type="ECO:0000313" key="11">
    <source>
        <dbReference type="EMBL" id="GMI50153.1"/>
    </source>
</evidence>
<sequence>MPSLVPSFSFESLNPQLSRVMLLPHLSDEHGEHYLGAYTVGFTLWFCVCSMSGCALRLMITAAVISSASVSTSLWLTVNQSIPYNVVGSFVFGLFDDAFRQRVKLERERERSREIRNKLSNDGSLPPLPHPKFTPDHTGDPSKSVQMYDLYCFFIKTAFCGATTSFSTMNGFAIQQFLPLPGQTFVPSVSSFFNAMFSIVATVVISTVALHIGNVVGSLLKHRGFFMLTSASLAIGPLVLAAVLVAVGGDGLTVTDIVSVLFAPLGAGLRYALSVLLNQRFKASPYKFVRYFLAMIAICFSAGLVALYAGGYGRN</sequence>
<evidence type="ECO:0000256" key="8">
    <source>
        <dbReference type="ARBA" id="ARBA00035585"/>
    </source>
</evidence>
<evidence type="ECO:0000256" key="2">
    <source>
        <dbReference type="ARBA" id="ARBA00004651"/>
    </source>
</evidence>
<comment type="function">
    <text evidence="1">Fluoride channel required for the rapid expulsion of cytoplasmic fluoride.</text>
</comment>
<feature type="transmembrane region" description="Helical" evidence="10">
    <location>
        <begin position="150"/>
        <end position="172"/>
    </location>
</feature>
<feature type="transmembrane region" description="Helical" evidence="10">
    <location>
        <begin position="257"/>
        <end position="277"/>
    </location>
</feature>
<evidence type="ECO:0000256" key="5">
    <source>
        <dbReference type="ARBA" id="ARBA00022989"/>
    </source>
</evidence>
<keyword evidence="6 10" id="KW-0472">Membrane</keyword>
<comment type="catalytic activity">
    <reaction evidence="8">
        <text>fluoride(in) = fluoride(out)</text>
        <dbReference type="Rhea" id="RHEA:76159"/>
        <dbReference type="ChEBI" id="CHEBI:17051"/>
    </reaction>
    <physiologicalReaction direction="left-to-right" evidence="8">
        <dbReference type="Rhea" id="RHEA:76160"/>
    </physiologicalReaction>
</comment>
<feature type="transmembrane region" description="Helical" evidence="10">
    <location>
        <begin position="192"/>
        <end position="213"/>
    </location>
</feature>
<evidence type="ECO:0000256" key="1">
    <source>
        <dbReference type="ARBA" id="ARBA00002598"/>
    </source>
</evidence>
<evidence type="ECO:0000256" key="6">
    <source>
        <dbReference type="ARBA" id="ARBA00023136"/>
    </source>
</evidence>
<comment type="subcellular location">
    <subcellularLocation>
        <location evidence="2">Cell membrane</location>
        <topology evidence="2">Multi-pass membrane protein</topology>
    </subcellularLocation>
</comment>
<feature type="transmembrane region" description="Helical" evidence="10">
    <location>
        <begin position="225"/>
        <end position="245"/>
    </location>
</feature>
<feature type="transmembrane region" description="Helical" evidence="10">
    <location>
        <begin position="33"/>
        <end position="51"/>
    </location>
</feature>
<dbReference type="PANTHER" id="PTHR28259">
    <property type="entry name" value="FLUORIDE EXPORT PROTEIN 1-RELATED"/>
    <property type="match status" value="1"/>
</dbReference>